<keyword evidence="4 6" id="KW-0708">Seed storage protein</keyword>
<evidence type="ECO:0000313" key="9">
    <source>
        <dbReference type="EMBL" id="KAF3328034.1"/>
    </source>
</evidence>
<dbReference type="Pfam" id="PF00190">
    <property type="entry name" value="Cupin_1"/>
    <property type="match status" value="2"/>
</dbReference>
<dbReference type="SUPFAM" id="SSF51182">
    <property type="entry name" value="RmlC-like cupins"/>
    <property type="match status" value="1"/>
</dbReference>
<dbReference type="CDD" id="cd02242">
    <property type="entry name" value="cupin_11S_legumin_N"/>
    <property type="match status" value="1"/>
</dbReference>
<feature type="domain" description="Cupin type-1" evidence="8">
    <location>
        <begin position="45"/>
        <end position="253"/>
    </location>
</feature>
<evidence type="ECO:0000256" key="6">
    <source>
        <dbReference type="RuleBase" id="RU003681"/>
    </source>
</evidence>
<feature type="signal peptide" evidence="6">
    <location>
        <begin position="1"/>
        <end position="21"/>
    </location>
</feature>
<gene>
    <name evidence="9" type="ORF">FCM35_KLT06640</name>
</gene>
<keyword evidence="5 6" id="KW-1015">Disulfide bond</keyword>
<sequence>MAISKVSFLVTFLVLFYVTQAQLGQLGASRRKFGDQRSRCRIDRLNALRPSQRIESEAGVHELYDENEDQLECAGVSVLRTRIERNGLHLPSYYNSPSLIYVLKGRGVLGAVIPGCPETFQDLQQESEEGSYRGERGREEEDAGSQMFHDEHQRIQHLRQGDVIAVPAGVLRWCYNDGETPLEVIVVTDVTNNANQLDPTSRYFLLAGRQQQQGGGRFRRGEGEQGGLSKNILSGFDAELLAEAIGVNRETAQKLQGRNDERGDIVRVERSLRIMRPSRTEEREEEMGERRESEERYSEGRRVEMSGNGFDESICSMKMKENIDEPMKADLYKPNGGRITFLNSQKLPILKYIQMSANRGVLHKNAILAPHWNLNAHAIVYATSGRARMQVVNNEGQRTFDGELRRGQLIVVPQHFAVVVQSTSEGFSWISFQTNDNAMNTQIVGKTSALRGMPVDVLVNAYRGLSREEARRVKFNRGQEMTIFTSEGSRGKEYE</sequence>
<dbReference type="PANTHER" id="PTHR31189:SF80">
    <property type="entry name" value="OS02G0456100 PROTEIN"/>
    <property type="match status" value="1"/>
</dbReference>
<dbReference type="InterPro" id="IPR011051">
    <property type="entry name" value="RmlC_Cupin_sf"/>
</dbReference>
<feature type="domain" description="Cupin type-1" evidence="8">
    <location>
        <begin position="321"/>
        <end position="471"/>
    </location>
</feature>
<evidence type="ECO:0000259" key="8">
    <source>
        <dbReference type="SMART" id="SM00835"/>
    </source>
</evidence>
<dbReference type="GO" id="GO:0045735">
    <property type="term" value="F:nutrient reservoir activity"/>
    <property type="evidence" value="ECO:0007669"/>
    <property type="project" value="UniProtKB-KW"/>
</dbReference>
<organism evidence="9 10">
    <name type="scientific">Carex littledalei</name>
    <dbReference type="NCBI Taxonomy" id="544730"/>
    <lineage>
        <taxon>Eukaryota</taxon>
        <taxon>Viridiplantae</taxon>
        <taxon>Streptophyta</taxon>
        <taxon>Embryophyta</taxon>
        <taxon>Tracheophyta</taxon>
        <taxon>Spermatophyta</taxon>
        <taxon>Magnoliopsida</taxon>
        <taxon>Liliopsida</taxon>
        <taxon>Poales</taxon>
        <taxon>Cyperaceae</taxon>
        <taxon>Cyperoideae</taxon>
        <taxon>Cariceae</taxon>
        <taxon>Carex</taxon>
        <taxon>Carex subgen. Euthyceras</taxon>
    </lineage>
</organism>
<dbReference type="InterPro" id="IPR006045">
    <property type="entry name" value="Cupin_1"/>
</dbReference>
<feature type="chain" id="PRO_5033095415" evidence="6">
    <location>
        <begin position="22"/>
        <end position="495"/>
    </location>
</feature>
<dbReference type="SMART" id="SM00835">
    <property type="entry name" value="Cupin_1"/>
    <property type="match status" value="2"/>
</dbReference>
<dbReference type="InterPro" id="IPR050253">
    <property type="entry name" value="Seed_Storage-Functional"/>
</dbReference>
<name>A0A833VLQ8_9POAL</name>
<feature type="compositionally biased region" description="Basic and acidic residues" evidence="7">
    <location>
        <begin position="130"/>
        <end position="139"/>
    </location>
</feature>
<dbReference type="InterPro" id="IPR014710">
    <property type="entry name" value="RmlC-like_jellyroll"/>
</dbReference>
<evidence type="ECO:0000256" key="1">
    <source>
        <dbReference type="ARBA" id="ARBA00007178"/>
    </source>
</evidence>
<comment type="function">
    <text evidence="6">Seed storage protein.</text>
</comment>
<dbReference type="FunFam" id="2.60.120.10:FF:000073">
    <property type="entry name" value="Glycinin G1"/>
    <property type="match status" value="1"/>
</dbReference>
<keyword evidence="3 6" id="KW-0758">Storage protein</keyword>
<evidence type="ECO:0000256" key="5">
    <source>
        <dbReference type="ARBA" id="ARBA00023157"/>
    </source>
</evidence>
<protein>
    <submittedName>
        <fullName evidence="9">Glutelin type-A 1</fullName>
    </submittedName>
</protein>
<keyword evidence="10" id="KW-1185">Reference proteome</keyword>
<dbReference type="InterPro" id="IPR006044">
    <property type="entry name" value="11S_seedstore_pln"/>
</dbReference>
<keyword evidence="6" id="KW-0732">Signal</keyword>
<dbReference type="CDD" id="cd02243">
    <property type="entry name" value="cupin_11S_legumin_C"/>
    <property type="match status" value="1"/>
</dbReference>
<evidence type="ECO:0000256" key="4">
    <source>
        <dbReference type="ARBA" id="ARBA00023129"/>
    </source>
</evidence>
<accession>A0A833VLQ8</accession>
<comment type="subunit">
    <text evidence="2 6">Hexamer; each subunit is composed of an acidic and a basic chain derived from a single precursor and linked by a disulfide bond.</text>
</comment>
<comment type="caution">
    <text evidence="9">The sequence shown here is derived from an EMBL/GenBank/DDBJ whole genome shotgun (WGS) entry which is preliminary data.</text>
</comment>
<dbReference type="PANTHER" id="PTHR31189">
    <property type="entry name" value="OS03G0336100 PROTEIN-RELATED"/>
    <property type="match status" value="1"/>
</dbReference>
<evidence type="ECO:0000313" key="10">
    <source>
        <dbReference type="Proteomes" id="UP000623129"/>
    </source>
</evidence>
<dbReference type="AlphaFoldDB" id="A0A833VLQ8"/>
<dbReference type="InterPro" id="IPR022379">
    <property type="entry name" value="11S_seedstore_CS"/>
</dbReference>
<evidence type="ECO:0000256" key="7">
    <source>
        <dbReference type="SAM" id="MobiDB-lite"/>
    </source>
</evidence>
<dbReference type="Proteomes" id="UP000623129">
    <property type="component" value="Unassembled WGS sequence"/>
</dbReference>
<dbReference type="PROSITE" id="PS00305">
    <property type="entry name" value="11S_SEED_STORAGE"/>
    <property type="match status" value="1"/>
</dbReference>
<dbReference type="Gene3D" id="2.60.120.10">
    <property type="entry name" value="Jelly Rolls"/>
    <property type="match status" value="2"/>
</dbReference>
<feature type="region of interest" description="Disordered" evidence="7">
    <location>
        <begin position="123"/>
        <end position="146"/>
    </location>
</feature>
<dbReference type="EMBL" id="SWLB01000016">
    <property type="protein sequence ID" value="KAF3328034.1"/>
    <property type="molecule type" value="Genomic_DNA"/>
</dbReference>
<reference evidence="9" key="1">
    <citation type="submission" date="2020-01" db="EMBL/GenBank/DDBJ databases">
        <title>Genome sequence of Kobresia littledalei, the first chromosome-level genome in the family Cyperaceae.</title>
        <authorList>
            <person name="Qu G."/>
        </authorList>
    </citation>
    <scope>NUCLEOTIDE SEQUENCE</scope>
    <source>
        <strain evidence="9">C.B.Clarke</strain>
        <tissue evidence="9">Leaf</tissue>
    </source>
</reference>
<dbReference type="OrthoDB" id="2016041at2759"/>
<comment type="similarity">
    <text evidence="1 6">Belongs to the 11S seed storage protein (globulins) family.</text>
</comment>
<proteinExistence type="inferred from homology"/>
<feature type="region of interest" description="Disordered" evidence="7">
    <location>
        <begin position="277"/>
        <end position="301"/>
    </location>
</feature>
<evidence type="ECO:0000256" key="2">
    <source>
        <dbReference type="ARBA" id="ARBA00011818"/>
    </source>
</evidence>
<dbReference type="PRINTS" id="PR00439">
    <property type="entry name" value="11SGLOBULIN"/>
</dbReference>
<evidence type="ECO:0000256" key="3">
    <source>
        <dbReference type="ARBA" id="ARBA00022761"/>
    </source>
</evidence>